<sequence>GFSLFSASGALPGPRERQETTQNEKLVPGKGSRHLVVGVAEKITTPGVWENVFLRSTPQEISEQYPTAVTPAGFTFAIPGLGPHLPAAGRRHRAGLGGGRARGERDARPRVGRRVGGRGRLAARLRLRAPPRGGGEAREAPGGHGASRGTAVGGPGLHAGRRLPPQPLAALARRVRLGGRRAAAGAADGHERRVARRCLGHRPLHRGAARARPRAHRRPEGRRGAAAGRRRRGLLRGPRARRLAGRAAARAGLLGGHGVGLLRHLEGRLAAPG</sequence>
<feature type="compositionally biased region" description="Basic residues" evidence="1">
    <location>
        <begin position="228"/>
        <end position="241"/>
    </location>
</feature>
<proteinExistence type="predicted"/>
<evidence type="ECO:0000313" key="3">
    <source>
        <dbReference type="Proteomes" id="UP001189429"/>
    </source>
</evidence>
<organism evidence="2 3">
    <name type="scientific">Prorocentrum cordatum</name>
    <dbReference type="NCBI Taxonomy" id="2364126"/>
    <lineage>
        <taxon>Eukaryota</taxon>
        <taxon>Sar</taxon>
        <taxon>Alveolata</taxon>
        <taxon>Dinophyceae</taxon>
        <taxon>Prorocentrales</taxon>
        <taxon>Prorocentraceae</taxon>
        <taxon>Prorocentrum</taxon>
    </lineage>
</organism>
<dbReference type="Proteomes" id="UP001189429">
    <property type="component" value="Unassembled WGS sequence"/>
</dbReference>
<name>A0ABN9SGL4_9DINO</name>
<protein>
    <submittedName>
        <fullName evidence="2">Uncharacterized protein</fullName>
    </submittedName>
</protein>
<feature type="compositionally biased region" description="Gly residues" evidence="1">
    <location>
        <begin position="142"/>
        <end position="157"/>
    </location>
</feature>
<feature type="non-terminal residue" evidence="2">
    <location>
        <position position="1"/>
    </location>
</feature>
<keyword evidence="3" id="KW-1185">Reference proteome</keyword>
<dbReference type="EMBL" id="CAUYUJ010010639">
    <property type="protein sequence ID" value="CAK0829891.1"/>
    <property type="molecule type" value="Genomic_DNA"/>
</dbReference>
<feature type="region of interest" description="Disordered" evidence="1">
    <location>
        <begin position="85"/>
        <end position="165"/>
    </location>
</feature>
<gene>
    <name evidence="2" type="ORF">PCOR1329_LOCUS28685</name>
</gene>
<evidence type="ECO:0000313" key="2">
    <source>
        <dbReference type="EMBL" id="CAK0829891.1"/>
    </source>
</evidence>
<reference evidence="2" key="1">
    <citation type="submission" date="2023-10" db="EMBL/GenBank/DDBJ databases">
        <authorList>
            <person name="Chen Y."/>
            <person name="Shah S."/>
            <person name="Dougan E. K."/>
            <person name="Thang M."/>
            <person name="Chan C."/>
        </authorList>
    </citation>
    <scope>NUCLEOTIDE SEQUENCE [LARGE SCALE GENOMIC DNA]</scope>
</reference>
<comment type="caution">
    <text evidence="2">The sequence shown here is derived from an EMBL/GenBank/DDBJ whole genome shotgun (WGS) entry which is preliminary data.</text>
</comment>
<feature type="region of interest" description="Disordered" evidence="1">
    <location>
        <begin position="1"/>
        <end position="29"/>
    </location>
</feature>
<accession>A0ABN9SGL4</accession>
<feature type="compositionally biased region" description="Basic residues" evidence="1">
    <location>
        <begin position="204"/>
        <end position="220"/>
    </location>
</feature>
<evidence type="ECO:0000256" key="1">
    <source>
        <dbReference type="SAM" id="MobiDB-lite"/>
    </source>
</evidence>
<feature type="region of interest" description="Disordered" evidence="1">
    <location>
        <begin position="204"/>
        <end position="241"/>
    </location>
</feature>
<feature type="non-terminal residue" evidence="2">
    <location>
        <position position="273"/>
    </location>
</feature>
<feature type="compositionally biased region" description="Basic residues" evidence="1">
    <location>
        <begin position="110"/>
        <end position="129"/>
    </location>
</feature>